<dbReference type="SUPFAM" id="SSF57863">
    <property type="entry name" value="ArfGap/RecO-like zinc finger"/>
    <property type="match status" value="1"/>
</dbReference>
<reference evidence="2 3" key="1">
    <citation type="submission" date="2014-02" db="EMBL/GenBank/DDBJ databases">
        <title>Genome sequence of Ureaplasma diversum strain 246.</title>
        <authorList>
            <person name="Sirand-Pugnet P."/>
            <person name="Breton M."/>
            <person name="Dordet-Frisoni E."/>
            <person name="Baranowski E."/>
            <person name="Barre A."/>
            <person name="Couture C."/>
            <person name="Dupuy V."/>
            <person name="Gaurivaud P."/>
            <person name="Jacob D."/>
            <person name="Lemaitre C."/>
            <person name="Manso-Silvan L."/>
            <person name="Nikolski M."/>
            <person name="Nouvel L.-X."/>
            <person name="Poumarat F."/>
            <person name="Tardy F."/>
            <person name="Thebault P."/>
            <person name="Theil S."/>
            <person name="Citti C."/>
            <person name="Thiaucourt F."/>
            <person name="Blanchard A."/>
        </authorList>
    </citation>
    <scope>NUCLEOTIDE SEQUENCE [LARGE SCALE GENOMIC DNA]</scope>
    <source>
        <strain evidence="2 3">NCTC 246</strain>
    </source>
</reference>
<dbReference type="InterPro" id="IPR037278">
    <property type="entry name" value="ARFGAP/RecO"/>
</dbReference>
<organism evidence="2 3">
    <name type="scientific">Ureaplasma diversum NCTC 246</name>
    <dbReference type="NCBI Taxonomy" id="1188241"/>
    <lineage>
        <taxon>Bacteria</taxon>
        <taxon>Bacillati</taxon>
        <taxon>Mycoplasmatota</taxon>
        <taxon>Mycoplasmoidales</taxon>
        <taxon>Mycoplasmoidaceae</taxon>
        <taxon>Ureaplasma</taxon>
    </lineage>
</organism>
<dbReference type="NCBIfam" id="TIGR00613">
    <property type="entry name" value="reco"/>
    <property type="match status" value="1"/>
</dbReference>
<dbReference type="Proteomes" id="UP000028537">
    <property type="component" value="Unassembled WGS sequence"/>
</dbReference>
<accession>A0A084F1G9</accession>
<evidence type="ECO:0000256" key="1">
    <source>
        <dbReference type="SAM" id="Phobius"/>
    </source>
</evidence>
<dbReference type="GO" id="GO:0006310">
    <property type="term" value="P:DNA recombination"/>
    <property type="evidence" value="ECO:0007669"/>
    <property type="project" value="InterPro"/>
</dbReference>
<sequence>MAEIVTKGYLVARSDYDVFDEILTFINEHGNRFVMFAYGTRRISSKNARSLFFGNYLEFEFFHARAENKMSKLKKVVSLDQIDYKYENTYSLIILSQLVSSVVEFNYDYYLFYQMILGYVLLEIDDYYTACFLIIKFMLMNGIVFNLNSCGVCNSRMQLQTLDLNQQHLVCHDCFELNPDLIQYNIKCLKLWHKLAKLSNITNKDEVDSNTAKALLKILGHVLYDKLGIYLLCLKHIN</sequence>
<dbReference type="eggNOG" id="COG1381">
    <property type="taxonomic scope" value="Bacteria"/>
</dbReference>
<feature type="transmembrane region" description="Helical" evidence="1">
    <location>
        <begin position="89"/>
        <end position="107"/>
    </location>
</feature>
<dbReference type="Pfam" id="PF02565">
    <property type="entry name" value="RecO_C"/>
    <property type="match status" value="1"/>
</dbReference>
<comment type="caution">
    <text evidence="2">The sequence shown here is derived from an EMBL/GenBank/DDBJ whole genome shotgun (WGS) entry which is preliminary data.</text>
</comment>
<evidence type="ECO:0000313" key="3">
    <source>
        <dbReference type="Proteomes" id="UP000028537"/>
    </source>
</evidence>
<dbReference type="GO" id="GO:0043590">
    <property type="term" value="C:bacterial nucleoid"/>
    <property type="evidence" value="ECO:0007669"/>
    <property type="project" value="TreeGrafter"/>
</dbReference>
<proteinExistence type="predicted"/>
<dbReference type="PANTHER" id="PTHR33991:SF1">
    <property type="entry name" value="DNA REPAIR PROTEIN RECO"/>
    <property type="match status" value="1"/>
</dbReference>
<dbReference type="OrthoDB" id="404042at2"/>
<dbReference type="InterPro" id="IPR003717">
    <property type="entry name" value="RecO"/>
</dbReference>
<gene>
    <name evidence="2" type="primary">recO</name>
    <name evidence="2" type="ORF">UDIV_1230</name>
</gene>
<dbReference type="RefSeq" id="WP_038101877.1">
    <property type="nucleotide sequence ID" value="NZ_JFDP01000017.1"/>
</dbReference>
<keyword evidence="1" id="KW-1133">Transmembrane helix</keyword>
<keyword evidence="1" id="KW-0812">Transmembrane</keyword>
<evidence type="ECO:0000313" key="2">
    <source>
        <dbReference type="EMBL" id="KEZ24061.1"/>
    </source>
</evidence>
<keyword evidence="1" id="KW-0472">Membrane</keyword>
<dbReference type="PANTHER" id="PTHR33991">
    <property type="entry name" value="DNA REPAIR PROTEIN RECO"/>
    <property type="match status" value="1"/>
</dbReference>
<protein>
    <submittedName>
        <fullName evidence="2">DNA repair protein RecO</fullName>
    </submittedName>
</protein>
<feature type="transmembrane region" description="Helical" evidence="1">
    <location>
        <begin position="127"/>
        <end position="147"/>
    </location>
</feature>
<name>A0A084F1G9_9BACT</name>
<keyword evidence="3" id="KW-1185">Reference proteome</keyword>
<dbReference type="AlphaFoldDB" id="A0A084F1G9"/>
<dbReference type="GO" id="GO:0006302">
    <property type="term" value="P:double-strand break repair"/>
    <property type="evidence" value="ECO:0007669"/>
    <property type="project" value="TreeGrafter"/>
</dbReference>
<dbReference type="EMBL" id="JFDP01000017">
    <property type="protein sequence ID" value="KEZ24061.1"/>
    <property type="molecule type" value="Genomic_DNA"/>
</dbReference>